<keyword evidence="7 11" id="KW-0472">Membrane</keyword>
<dbReference type="InterPro" id="IPR004089">
    <property type="entry name" value="MCPsignal_dom"/>
</dbReference>
<evidence type="ECO:0000259" key="12">
    <source>
        <dbReference type="PROSITE" id="PS50111"/>
    </source>
</evidence>
<evidence type="ECO:0000313" key="15">
    <source>
        <dbReference type="Proteomes" id="UP000570361"/>
    </source>
</evidence>
<keyword evidence="8 10" id="KW-0807">Transducer</keyword>
<evidence type="ECO:0000313" key="14">
    <source>
        <dbReference type="EMBL" id="MBB3113494.1"/>
    </source>
</evidence>
<protein>
    <submittedName>
        <fullName evidence="14">Methyl-accepting chemotaxis protein</fullName>
    </submittedName>
</protein>
<dbReference type="PANTHER" id="PTHR32089">
    <property type="entry name" value="METHYL-ACCEPTING CHEMOTAXIS PROTEIN MCPB"/>
    <property type="match status" value="1"/>
</dbReference>
<dbReference type="AlphaFoldDB" id="A0A7W5B309"/>
<dbReference type="GO" id="GO:0005886">
    <property type="term" value="C:plasma membrane"/>
    <property type="evidence" value="ECO:0007669"/>
    <property type="project" value="UniProtKB-SubCell"/>
</dbReference>
<comment type="caution">
    <text evidence="14">The sequence shown here is derived from an EMBL/GenBank/DDBJ whole genome shotgun (WGS) entry which is preliminary data.</text>
</comment>
<dbReference type="RefSeq" id="WP_183603568.1">
    <property type="nucleotide sequence ID" value="NZ_JACHXK010000019.1"/>
</dbReference>
<dbReference type="SUPFAM" id="SSF58104">
    <property type="entry name" value="Methyl-accepting chemotaxis protein (MCP) signaling domain"/>
    <property type="match status" value="1"/>
</dbReference>
<dbReference type="InterPro" id="IPR004090">
    <property type="entry name" value="Chemotax_Me-accpt_rcpt"/>
</dbReference>
<evidence type="ECO:0000256" key="10">
    <source>
        <dbReference type="PROSITE-ProRule" id="PRU00284"/>
    </source>
</evidence>
<dbReference type="InterPro" id="IPR033479">
    <property type="entry name" value="dCache_1"/>
</dbReference>
<evidence type="ECO:0000256" key="4">
    <source>
        <dbReference type="ARBA" id="ARBA00022500"/>
    </source>
</evidence>
<dbReference type="SMART" id="SM00304">
    <property type="entry name" value="HAMP"/>
    <property type="match status" value="1"/>
</dbReference>
<keyword evidence="2" id="KW-1003">Cell membrane</keyword>
<evidence type="ECO:0000256" key="1">
    <source>
        <dbReference type="ARBA" id="ARBA00004651"/>
    </source>
</evidence>
<keyword evidence="5 11" id="KW-0812">Transmembrane</keyword>
<dbReference type="CDD" id="cd12913">
    <property type="entry name" value="PDC1_MCP_like"/>
    <property type="match status" value="1"/>
</dbReference>
<comment type="similarity">
    <text evidence="9">Belongs to the methyl-accepting chemotaxis (MCP) protein family.</text>
</comment>
<evidence type="ECO:0000256" key="6">
    <source>
        <dbReference type="ARBA" id="ARBA00022989"/>
    </source>
</evidence>
<dbReference type="GO" id="GO:0004888">
    <property type="term" value="F:transmembrane signaling receptor activity"/>
    <property type="evidence" value="ECO:0007669"/>
    <property type="project" value="InterPro"/>
</dbReference>
<dbReference type="CDD" id="cd11386">
    <property type="entry name" value="MCP_signal"/>
    <property type="match status" value="1"/>
</dbReference>
<dbReference type="SMART" id="SM00283">
    <property type="entry name" value="MA"/>
    <property type="match status" value="1"/>
</dbReference>
<keyword evidence="15" id="KW-1185">Reference proteome</keyword>
<organism evidence="14 15">
    <name type="scientific">Paenibacillus phyllosphaerae</name>
    <dbReference type="NCBI Taxonomy" id="274593"/>
    <lineage>
        <taxon>Bacteria</taxon>
        <taxon>Bacillati</taxon>
        <taxon>Bacillota</taxon>
        <taxon>Bacilli</taxon>
        <taxon>Bacillales</taxon>
        <taxon>Paenibacillaceae</taxon>
        <taxon>Paenibacillus</taxon>
    </lineage>
</organism>
<evidence type="ECO:0000259" key="13">
    <source>
        <dbReference type="PROSITE" id="PS50885"/>
    </source>
</evidence>
<evidence type="ECO:0000256" key="3">
    <source>
        <dbReference type="ARBA" id="ARBA00022481"/>
    </source>
</evidence>
<dbReference type="Gene3D" id="3.30.450.20">
    <property type="entry name" value="PAS domain"/>
    <property type="match status" value="2"/>
</dbReference>
<dbReference type="EMBL" id="JACHXK010000019">
    <property type="protein sequence ID" value="MBB3113494.1"/>
    <property type="molecule type" value="Genomic_DNA"/>
</dbReference>
<reference evidence="14 15" key="1">
    <citation type="submission" date="2020-08" db="EMBL/GenBank/DDBJ databases">
        <title>Genomic Encyclopedia of Type Strains, Phase III (KMG-III): the genomes of soil and plant-associated and newly described type strains.</title>
        <authorList>
            <person name="Whitman W."/>
        </authorList>
    </citation>
    <scope>NUCLEOTIDE SEQUENCE [LARGE SCALE GENOMIC DNA]</scope>
    <source>
        <strain evidence="14 15">CECT 5862</strain>
    </source>
</reference>
<dbReference type="Pfam" id="PF00015">
    <property type="entry name" value="MCPsignal"/>
    <property type="match status" value="1"/>
</dbReference>
<evidence type="ECO:0000256" key="2">
    <source>
        <dbReference type="ARBA" id="ARBA00022475"/>
    </source>
</evidence>
<dbReference type="PROSITE" id="PS50111">
    <property type="entry name" value="CHEMOTAXIS_TRANSDUC_2"/>
    <property type="match status" value="1"/>
</dbReference>
<dbReference type="CDD" id="cd06225">
    <property type="entry name" value="HAMP"/>
    <property type="match status" value="1"/>
</dbReference>
<evidence type="ECO:0000256" key="5">
    <source>
        <dbReference type="ARBA" id="ARBA00022692"/>
    </source>
</evidence>
<dbReference type="GO" id="GO:0007165">
    <property type="term" value="P:signal transduction"/>
    <property type="evidence" value="ECO:0007669"/>
    <property type="project" value="UniProtKB-KW"/>
</dbReference>
<keyword evidence="4" id="KW-0145">Chemotaxis</keyword>
<sequence length="678" mass="72793">MKQQRKQADGSPPKMVFLSIRKILIGSFAIILFVPTLLLAYFSYQTAKEKIDDQMVMAAEENLNLLNAMLDSFVEGKKQSTDLLSQSLPDLSLVQSGNGTNIGSNDQVRNQLVTVKATHDDVEMVFIGTEAGLYMDSAEVTKIATDYDPRKRGWYTQAKENKGSAIVTSPYISAATGNLIVTIAKETPDGQGVVGLSVQLVKLAEITKNVRIGEEGYVFLSDSSRKYVYHPSYEAGEEAEQTATTDQLYAAESGYFSFNSSNDQSGMRMIFQTNDMTGWKLAGVMYEQEVEGEASTIFQVTLIVLILSIIVGALLVIYIVLSVLRPLRRMNDGSLRIAEGDLSTDIEVKQMNEFGVLSTNFNKMAGSLRTLIHQVNENAMQLAAASEQLTANSEHISTSSEQISHTIEEVAHGSVQQVERVQDTRNEMNDMASQLSHIASRADDVTAAAGSAQVTATDGNEAIQTAVTQMNSIGQKVKTLSDDVSGLGQRSAEIVKFAQVITDIASQTNLLALNASIEAARAGEQGKGFAVVASEIKKLAEQSSNSAQQISQLIAAIQKDTQVTVTSMELVSSEVQSGVSLVDDAGSSFQEIMDSIAAVALQIDKVSTAAGQMSGNAANVLQAIEVVSGISEDAAASIQQVAASTKDQLLSMQEVASASTMLSKMAEELQDTVGKFKI</sequence>
<dbReference type="CDD" id="cd12912">
    <property type="entry name" value="PDC2_MCP_like"/>
    <property type="match status" value="1"/>
</dbReference>
<evidence type="ECO:0000256" key="8">
    <source>
        <dbReference type="ARBA" id="ARBA00023224"/>
    </source>
</evidence>
<comment type="subcellular location">
    <subcellularLocation>
        <location evidence="1">Cell membrane</location>
        <topology evidence="1">Multi-pass membrane protein</topology>
    </subcellularLocation>
</comment>
<feature type="transmembrane region" description="Helical" evidence="11">
    <location>
        <begin position="297"/>
        <end position="321"/>
    </location>
</feature>
<dbReference type="InterPro" id="IPR003660">
    <property type="entry name" value="HAMP_dom"/>
</dbReference>
<proteinExistence type="inferred from homology"/>
<name>A0A7W5B309_9BACL</name>
<evidence type="ECO:0000256" key="7">
    <source>
        <dbReference type="ARBA" id="ARBA00023136"/>
    </source>
</evidence>
<dbReference type="InterPro" id="IPR029151">
    <property type="entry name" value="Sensor-like_sf"/>
</dbReference>
<dbReference type="Proteomes" id="UP000570361">
    <property type="component" value="Unassembled WGS sequence"/>
</dbReference>
<dbReference type="GO" id="GO:0006935">
    <property type="term" value="P:chemotaxis"/>
    <property type="evidence" value="ECO:0007669"/>
    <property type="project" value="UniProtKB-KW"/>
</dbReference>
<dbReference type="PRINTS" id="PR00260">
    <property type="entry name" value="CHEMTRNSDUCR"/>
</dbReference>
<dbReference type="PROSITE" id="PS50885">
    <property type="entry name" value="HAMP"/>
    <property type="match status" value="1"/>
</dbReference>
<evidence type="ECO:0000256" key="9">
    <source>
        <dbReference type="ARBA" id="ARBA00029447"/>
    </source>
</evidence>
<feature type="domain" description="HAMP" evidence="13">
    <location>
        <begin position="321"/>
        <end position="373"/>
    </location>
</feature>
<keyword evidence="6 11" id="KW-1133">Transmembrane helix</keyword>
<dbReference type="Pfam" id="PF02743">
    <property type="entry name" value="dCache_1"/>
    <property type="match status" value="1"/>
</dbReference>
<evidence type="ECO:0000256" key="11">
    <source>
        <dbReference type="SAM" id="Phobius"/>
    </source>
</evidence>
<keyword evidence="3" id="KW-0488">Methylation</keyword>
<gene>
    <name evidence="14" type="ORF">FHS18_005606</name>
</gene>
<accession>A0A7W5B309</accession>
<dbReference type="SUPFAM" id="SSF103190">
    <property type="entry name" value="Sensory domain-like"/>
    <property type="match status" value="1"/>
</dbReference>
<feature type="transmembrane region" description="Helical" evidence="11">
    <location>
        <begin position="23"/>
        <end position="44"/>
    </location>
</feature>
<dbReference type="PANTHER" id="PTHR32089:SF114">
    <property type="entry name" value="METHYL-ACCEPTING CHEMOTAXIS PROTEIN MCPB"/>
    <property type="match status" value="1"/>
</dbReference>
<dbReference type="Pfam" id="PF00672">
    <property type="entry name" value="HAMP"/>
    <property type="match status" value="1"/>
</dbReference>
<feature type="domain" description="Methyl-accepting transducer" evidence="12">
    <location>
        <begin position="392"/>
        <end position="628"/>
    </location>
</feature>
<dbReference type="Gene3D" id="1.10.287.950">
    <property type="entry name" value="Methyl-accepting chemotaxis protein"/>
    <property type="match status" value="1"/>
</dbReference>